<dbReference type="InterPro" id="IPR052158">
    <property type="entry name" value="INH-QAR"/>
</dbReference>
<sequence length="337" mass="36163">MLLDGMWSFDVAAPMQVFGGVIAPDGTEPCRLSTVGLGEVARLDHGMFVETCPLERYRERPDIVVVPGFSNPFQIEADARPLPVDDAQAARPAPDALLTWLRAQHERGAELVALGTGTFVLGWAGLLDGCFCTTHGAYADGLARQVPAARIDASRLIAHDKERRIWTSAGGASCVDVCLTAFAAQAGMGTVGRVERIMNLAAARPADAEQDTVRAPIAGAGVAGDLSVRRVEGTVRQSLSQSWTTEQMAWYAGMSVRTFQRHFKAQMGMTPSRWLVRERVRAACELLELTDLSIEVIAARVGLCDAAALRRGFSAMLGTSPSAYRAQFRRTAAATSG</sequence>
<dbReference type="PANTHER" id="PTHR43130:SF3">
    <property type="entry name" value="HTH-TYPE TRANSCRIPTIONAL REGULATOR RV1931C"/>
    <property type="match status" value="1"/>
</dbReference>
<keyword evidence="2" id="KW-0238">DNA-binding</keyword>
<keyword evidence="3" id="KW-0804">Transcription</keyword>
<dbReference type="GO" id="GO:0043565">
    <property type="term" value="F:sequence-specific DNA binding"/>
    <property type="evidence" value="ECO:0007669"/>
    <property type="project" value="InterPro"/>
</dbReference>
<comment type="caution">
    <text evidence="5">The sequence shown here is derived from an EMBL/GenBank/DDBJ whole genome shotgun (WGS) entry which is preliminary data.</text>
</comment>
<dbReference type="PROSITE" id="PS00041">
    <property type="entry name" value="HTH_ARAC_FAMILY_1"/>
    <property type="match status" value="1"/>
</dbReference>
<evidence type="ECO:0000313" key="5">
    <source>
        <dbReference type="EMBL" id="OUN88857.1"/>
    </source>
</evidence>
<feature type="domain" description="HTH araC/xylS-type" evidence="4">
    <location>
        <begin position="229"/>
        <end position="327"/>
    </location>
</feature>
<dbReference type="PANTHER" id="PTHR43130">
    <property type="entry name" value="ARAC-FAMILY TRANSCRIPTIONAL REGULATOR"/>
    <property type="match status" value="1"/>
</dbReference>
<evidence type="ECO:0000256" key="3">
    <source>
        <dbReference type="ARBA" id="ARBA00023163"/>
    </source>
</evidence>
<evidence type="ECO:0000313" key="6">
    <source>
        <dbReference type="Proteomes" id="UP000195781"/>
    </source>
</evidence>
<dbReference type="SUPFAM" id="SSF52317">
    <property type="entry name" value="Class I glutamine amidotransferase-like"/>
    <property type="match status" value="1"/>
</dbReference>
<evidence type="ECO:0000256" key="2">
    <source>
        <dbReference type="ARBA" id="ARBA00023125"/>
    </source>
</evidence>
<dbReference type="Pfam" id="PF12833">
    <property type="entry name" value="HTH_18"/>
    <property type="match status" value="1"/>
</dbReference>
<dbReference type="AlphaFoldDB" id="A0A1Y3Y039"/>
<dbReference type="OrthoDB" id="3194870at2"/>
<dbReference type="InterPro" id="IPR018060">
    <property type="entry name" value="HTH_AraC"/>
</dbReference>
<dbReference type="PROSITE" id="PS01124">
    <property type="entry name" value="HTH_ARAC_FAMILY_2"/>
    <property type="match status" value="1"/>
</dbReference>
<dbReference type="InterPro" id="IPR029062">
    <property type="entry name" value="Class_I_gatase-like"/>
</dbReference>
<protein>
    <recommendedName>
        <fullName evidence="4">HTH araC/xylS-type domain-containing protein</fullName>
    </recommendedName>
</protein>
<accession>A0A1Y3Y039</accession>
<proteinExistence type="predicted"/>
<evidence type="ECO:0000259" key="4">
    <source>
        <dbReference type="PROSITE" id="PS01124"/>
    </source>
</evidence>
<dbReference type="SMART" id="SM00342">
    <property type="entry name" value="HTH_ARAC"/>
    <property type="match status" value="1"/>
</dbReference>
<dbReference type="InterPro" id="IPR009057">
    <property type="entry name" value="Homeodomain-like_sf"/>
</dbReference>
<dbReference type="Proteomes" id="UP000195781">
    <property type="component" value="Unassembled WGS sequence"/>
</dbReference>
<dbReference type="Gene3D" id="1.10.10.60">
    <property type="entry name" value="Homeodomain-like"/>
    <property type="match status" value="1"/>
</dbReference>
<dbReference type="SUPFAM" id="SSF46689">
    <property type="entry name" value="Homeodomain-like"/>
    <property type="match status" value="2"/>
</dbReference>
<keyword evidence="1" id="KW-0805">Transcription regulation</keyword>
<dbReference type="RefSeq" id="WP_019239520.1">
    <property type="nucleotide sequence ID" value="NZ_CABKRW010000059.1"/>
</dbReference>
<dbReference type="InterPro" id="IPR018062">
    <property type="entry name" value="HTH_AraC-typ_CS"/>
</dbReference>
<keyword evidence="6" id="KW-1185">Reference proteome</keyword>
<name>A0A1Y3Y039_9ACTN</name>
<evidence type="ECO:0000256" key="1">
    <source>
        <dbReference type="ARBA" id="ARBA00023015"/>
    </source>
</evidence>
<gene>
    <name evidence="5" type="ORF">B5G02_04640</name>
</gene>
<organism evidence="5 6">
    <name type="scientific">[Collinsella] massiliensis</name>
    <dbReference type="NCBI Taxonomy" id="1232426"/>
    <lineage>
        <taxon>Bacteria</taxon>
        <taxon>Bacillati</taxon>
        <taxon>Actinomycetota</taxon>
        <taxon>Coriobacteriia</taxon>
        <taxon>Coriobacteriales</taxon>
        <taxon>Coriobacteriaceae</taxon>
        <taxon>Enorma</taxon>
    </lineage>
</organism>
<reference evidence="6" key="1">
    <citation type="submission" date="2017-04" db="EMBL/GenBank/DDBJ databases">
        <title>Function of individual gut microbiota members based on whole genome sequencing of pure cultures obtained from chicken caecum.</title>
        <authorList>
            <person name="Medvecky M."/>
            <person name="Cejkova D."/>
            <person name="Polansky O."/>
            <person name="Karasova D."/>
            <person name="Kubasova T."/>
            <person name="Cizek A."/>
            <person name="Rychlik I."/>
        </authorList>
    </citation>
    <scope>NUCLEOTIDE SEQUENCE [LARGE SCALE GENOMIC DNA]</scope>
    <source>
        <strain evidence="6">An5</strain>
    </source>
</reference>
<dbReference type="Gene3D" id="3.40.50.880">
    <property type="match status" value="1"/>
</dbReference>
<dbReference type="GO" id="GO:0003700">
    <property type="term" value="F:DNA-binding transcription factor activity"/>
    <property type="evidence" value="ECO:0007669"/>
    <property type="project" value="InterPro"/>
</dbReference>
<dbReference type="EMBL" id="NFIE01000008">
    <property type="protein sequence ID" value="OUN88857.1"/>
    <property type="molecule type" value="Genomic_DNA"/>
</dbReference>